<comment type="caution">
    <text evidence="4">The sequence shown here is derived from an EMBL/GenBank/DDBJ whole genome shotgun (WGS) entry which is preliminary data.</text>
</comment>
<sequence length="591" mass="60787">MQPPSRMTFKFDGNLPREVRNDSAVQRDSALQASAQGNANAALADPAARGFKPRGFSAQASRPGQSDGSGYRLPGKGAHIGQGRPAPDAASGLRMRDAVSEGGAPAPIRAQQSASAGIGPAAGRHSSDGHISDARPPGASSTRERPIPPQPAKRSVDREARSGPYQDDVEALEQMIRGTDRENGRPRSESRTQAADLLKTAPVGRVAGFRKPSSVQAPSLPDIPYGELRHTVARQDDQEGYSSIEVQDSYAPYNVSAASGTGSFPLDSELYWDADEHGIDGGNTRRYRGGPSWMRIFASVAAAIVTGAIFGYIVLALFTGEPILPSGSAADPASAGLKPAASGAAASSDGTKADPGASGRSSAGKPDGTDPAGAAQSDKAAGAAGDAQVPASVSYLLQYGVFQSEASMNEAVQSLTSQGIAAATDTTDGYRVYAGIADGKAEAEKLAAALTDEELYAKALDNRALSLPQTPAAVSWAAYLEESDALGRLLAGTSAELLTDGGSSPPSTQAAADIQAALKRWNAAKTDMAAWSGSRSEPAGALAAQLGAASEQWAAYVKEPSAARLRAVQTSAMKAALIARQLREELGEDGD</sequence>
<dbReference type="Proteomes" id="UP001153387">
    <property type="component" value="Unassembled WGS sequence"/>
</dbReference>
<keyword evidence="2" id="KW-0472">Membrane</keyword>
<gene>
    <name evidence="4" type="ORF">OMP38_04550</name>
</gene>
<dbReference type="InterPro" id="IPR007730">
    <property type="entry name" value="SPOR-like_dom"/>
</dbReference>
<feature type="domain" description="SPOR" evidence="3">
    <location>
        <begin position="393"/>
        <end position="451"/>
    </location>
</feature>
<evidence type="ECO:0000313" key="5">
    <source>
        <dbReference type="Proteomes" id="UP001153387"/>
    </source>
</evidence>
<name>A0A9X4KHG9_9BACL</name>
<proteinExistence type="predicted"/>
<feature type="region of interest" description="Disordered" evidence="1">
    <location>
        <begin position="1"/>
        <end position="169"/>
    </location>
</feature>
<accession>A0A9X4KHG9</accession>
<dbReference type="RefSeq" id="WP_277564061.1">
    <property type="nucleotide sequence ID" value="NZ_JAPDHZ010000002.1"/>
</dbReference>
<evidence type="ECO:0000313" key="4">
    <source>
        <dbReference type="EMBL" id="MDG0790202.1"/>
    </source>
</evidence>
<protein>
    <submittedName>
        <fullName evidence="4">SPOR domain-containing protein</fullName>
    </submittedName>
</protein>
<keyword evidence="2" id="KW-1133">Transmembrane helix</keyword>
<dbReference type="EMBL" id="JAPDHZ010000002">
    <property type="protein sequence ID" value="MDG0790202.1"/>
    <property type="molecule type" value="Genomic_DNA"/>
</dbReference>
<dbReference type="GO" id="GO:0042834">
    <property type="term" value="F:peptidoglycan binding"/>
    <property type="evidence" value="ECO:0007669"/>
    <property type="project" value="InterPro"/>
</dbReference>
<feature type="compositionally biased region" description="Low complexity" evidence="1">
    <location>
        <begin position="29"/>
        <end position="48"/>
    </location>
</feature>
<organism evidence="4 5">
    <name type="scientific">Cohnella ginsengisoli</name>
    <dbReference type="NCBI Taxonomy" id="425004"/>
    <lineage>
        <taxon>Bacteria</taxon>
        <taxon>Bacillati</taxon>
        <taxon>Bacillota</taxon>
        <taxon>Bacilli</taxon>
        <taxon>Bacillales</taxon>
        <taxon>Paenibacillaceae</taxon>
        <taxon>Cohnella</taxon>
    </lineage>
</organism>
<feature type="compositionally biased region" description="Low complexity" evidence="1">
    <location>
        <begin position="370"/>
        <end position="383"/>
    </location>
</feature>
<feature type="transmembrane region" description="Helical" evidence="2">
    <location>
        <begin position="296"/>
        <end position="318"/>
    </location>
</feature>
<keyword evidence="5" id="KW-1185">Reference proteome</keyword>
<dbReference type="Gene3D" id="3.30.70.1070">
    <property type="entry name" value="Sporulation related repeat"/>
    <property type="match status" value="1"/>
</dbReference>
<evidence type="ECO:0000256" key="1">
    <source>
        <dbReference type="SAM" id="MobiDB-lite"/>
    </source>
</evidence>
<feature type="compositionally biased region" description="Low complexity" evidence="1">
    <location>
        <begin position="328"/>
        <end position="354"/>
    </location>
</feature>
<dbReference type="SUPFAM" id="SSF110997">
    <property type="entry name" value="Sporulation related repeat"/>
    <property type="match status" value="1"/>
</dbReference>
<keyword evidence="2" id="KW-0812">Transmembrane</keyword>
<dbReference type="Pfam" id="PF05036">
    <property type="entry name" value="SPOR"/>
    <property type="match status" value="1"/>
</dbReference>
<reference evidence="4 5" key="1">
    <citation type="submission" date="2022-10" db="EMBL/GenBank/DDBJ databases">
        <title>Comparative genomic analysis of Cohnella hashimotonis sp. nov., isolated from the International Space Station.</title>
        <authorList>
            <person name="Simpson A."/>
            <person name="Venkateswaran K."/>
        </authorList>
    </citation>
    <scope>NUCLEOTIDE SEQUENCE [LARGE SCALE GENOMIC DNA]</scope>
    <source>
        <strain evidence="4 5">DSM 18997</strain>
    </source>
</reference>
<evidence type="ECO:0000259" key="3">
    <source>
        <dbReference type="Pfam" id="PF05036"/>
    </source>
</evidence>
<feature type="compositionally biased region" description="Polar residues" evidence="1">
    <location>
        <begin position="58"/>
        <end position="68"/>
    </location>
</feature>
<dbReference type="InterPro" id="IPR036680">
    <property type="entry name" value="SPOR-like_sf"/>
</dbReference>
<dbReference type="AlphaFoldDB" id="A0A9X4KHG9"/>
<feature type="region of interest" description="Disordered" evidence="1">
    <location>
        <begin position="328"/>
        <end position="383"/>
    </location>
</feature>
<evidence type="ECO:0000256" key="2">
    <source>
        <dbReference type="SAM" id="Phobius"/>
    </source>
</evidence>